<dbReference type="OrthoDB" id="1347735at2"/>
<evidence type="ECO:0000313" key="2">
    <source>
        <dbReference type="Proteomes" id="UP000191040"/>
    </source>
</evidence>
<gene>
    <name evidence="1" type="ORF">SAMN06295964_0930</name>
</gene>
<organism evidence="1 2">
    <name type="scientific">Aeromicrobium choanae</name>
    <dbReference type="NCBI Taxonomy" id="1736691"/>
    <lineage>
        <taxon>Bacteria</taxon>
        <taxon>Bacillati</taxon>
        <taxon>Actinomycetota</taxon>
        <taxon>Actinomycetes</taxon>
        <taxon>Propionibacteriales</taxon>
        <taxon>Nocardioidaceae</taxon>
        <taxon>Aeromicrobium</taxon>
    </lineage>
</organism>
<sequence length="295" mass="32387">MTGIELGASGATKGVEVLGKALNGSEAERAVIREIAKQSPGAQVAAAAMGDRMAAKQLTINKLLAPLFWFAGYRRDYFESGAFAEDMAEKMASVPHEELVSPAPNVAAQAMEGLSYSLDEPDLKEMYLNLLATASDRRNAAGAHPSYASVIRQLSAEEASLLPRFLANRAGEPMAEIRMKLNEPKRGFHTLTRHVVDLRSPETSQPIVLADWPIYVDNWVRLGLVEADYLTHRVAEDAYDFVRERDEFTRLEVSADESYELAVEKGLLKPTDFGTRFRLAVLPPTEVGVEPPPSV</sequence>
<dbReference type="InterPro" id="IPR025506">
    <property type="entry name" value="Abi_alpha"/>
</dbReference>
<dbReference type="EMBL" id="LT796768">
    <property type="protein sequence ID" value="SKB05412.1"/>
    <property type="molecule type" value="Genomic_DNA"/>
</dbReference>
<dbReference type="Proteomes" id="UP000191040">
    <property type="component" value="Chromosome I"/>
</dbReference>
<evidence type="ECO:0008006" key="3">
    <source>
        <dbReference type="Google" id="ProtNLM"/>
    </source>
</evidence>
<keyword evidence="2" id="KW-1185">Reference proteome</keyword>
<dbReference type="RefSeq" id="WP_078699066.1">
    <property type="nucleotide sequence ID" value="NZ_LT796768.1"/>
</dbReference>
<accession>A0A1T4YUH6</accession>
<proteinExistence type="predicted"/>
<dbReference type="AlphaFoldDB" id="A0A1T4YUH6"/>
<protein>
    <recommendedName>
        <fullName evidence="3">DUF4393 domain-containing protein</fullName>
    </recommendedName>
</protein>
<reference evidence="2" key="1">
    <citation type="submission" date="2017-02" db="EMBL/GenBank/DDBJ databases">
        <authorList>
            <person name="Varghese N."/>
            <person name="Submissions S."/>
        </authorList>
    </citation>
    <scope>NUCLEOTIDE SEQUENCE [LARGE SCALE GENOMIC DNA]</scope>
    <source>
        <strain evidence="2">9H-4</strain>
    </source>
</reference>
<evidence type="ECO:0000313" key="1">
    <source>
        <dbReference type="EMBL" id="SKB05412.1"/>
    </source>
</evidence>
<dbReference type="Pfam" id="PF14337">
    <property type="entry name" value="Abi_alpha"/>
    <property type="match status" value="1"/>
</dbReference>
<name>A0A1T4YUH6_9ACTN</name>
<dbReference type="Gene3D" id="3.30.110.190">
    <property type="match status" value="1"/>
</dbReference>